<dbReference type="EMBL" id="JAINUF010000003">
    <property type="protein sequence ID" value="KAJ8368566.1"/>
    <property type="molecule type" value="Genomic_DNA"/>
</dbReference>
<dbReference type="AlphaFoldDB" id="A0A9Q1J5Z6"/>
<proteinExistence type="predicted"/>
<comment type="caution">
    <text evidence="1">The sequence shown here is derived from an EMBL/GenBank/DDBJ whole genome shotgun (WGS) entry which is preliminary data.</text>
</comment>
<keyword evidence="2" id="KW-1185">Reference proteome</keyword>
<name>A0A9Q1J5Z6_SYNKA</name>
<gene>
    <name evidence="1" type="ORF">SKAU_G00085940</name>
</gene>
<sequence length="89" mass="10050">MGRDPTPSHSVLQKPLQVPCHLPPTSVSQHQQLGRSVNSLSCEKHLEKHIRKNLTSCQSVKLRMNPRTEWRVTDRISVRGQVALGRFSG</sequence>
<evidence type="ECO:0000313" key="1">
    <source>
        <dbReference type="EMBL" id="KAJ8368566.1"/>
    </source>
</evidence>
<protein>
    <submittedName>
        <fullName evidence="1">Uncharacterized protein</fullName>
    </submittedName>
</protein>
<evidence type="ECO:0000313" key="2">
    <source>
        <dbReference type="Proteomes" id="UP001152622"/>
    </source>
</evidence>
<organism evidence="1 2">
    <name type="scientific">Synaphobranchus kaupii</name>
    <name type="common">Kaup's arrowtooth eel</name>
    <dbReference type="NCBI Taxonomy" id="118154"/>
    <lineage>
        <taxon>Eukaryota</taxon>
        <taxon>Metazoa</taxon>
        <taxon>Chordata</taxon>
        <taxon>Craniata</taxon>
        <taxon>Vertebrata</taxon>
        <taxon>Euteleostomi</taxon>
        <taxon>Actinopterygii</taxon>
        <taxon>Neopterygii</taxon>
        <taxon>Teleostei</taxon>
        <taxon>Anguilliformes</taxon>
        <taxon>Synaphobranchidae</taxon>
        <taxon>Synaphobranchus</taxon>
    </lineage>
</organism>
<dbReference type="Proteomes" id="UP001152622">
    <property type="component" value="Chromosome 3"/>
</dbReference>
<reference evidence="1" key="1">
    <citation type="journal article" date="2023" name="Science">
        <title>Genome structures resolve the early diversification of teleost fishes.</title>
        <authorList>
            <person name="Parey E."/>
            <person name="Louis A."/>
            <person name="Montfort J."/>
            <person name="Bouchez O."/>
            <person name="Roques C."/>
            <person name="Iampietro C."/>
            <person name="Lluch J."/>
            <person name="Castinel A."/>
            <person name="Donnadieu C."/>
            <person name="Desvignes T."/>
            <person name="Floi Bucao C."/>
            <person name="Jouanno E."/>
            <person name="Wen M."/>
            <person name="Mejri S."/>
            <person name="Dirks R."/>
            <person name="Jansen H."/>
            <person name="Henkel C."/>
            <person name="Chen W.J."/>
            <person name="Zahm M."/>
            <person name="Cabau C."/>
            <person name="Klopp C."/>
            <person name="Thompson A.W."/>
            <person name="Robinson-Rechavi M."/>
            <person name="Braasch I."/>
            <person name="Lecointre G."/>
            <person name="Bobe J."/>
            <person name="Postlethwait J.H."/>
            <person name="Berthelot C."/>
            <person name="Roest Crollius H."/>
            <person name="Guiguen Y."/>
        </authorList>
    </citation>
    <scope>NUCLEOTIDE SEQUENCE</scope>
    <source>
        <strain evidence="1">WJC10195</strain>
    </source>
</reference>
<dbReference type="OrthoDB" id="8059989at2759"/>
<accession>A0A9Q1J5Z6</accession>